<sequence>MNLLPATGRKQFIHLSLYARVQSVFTGTLLPYSFHHAVNASIVGPRPRAFLRDLIFDARGNLGKDGAEYQAVCFELAQLRRQHVLGDAGNLTSPKR</sequence>
<organism evidence="1 2">
    <name type="scientific">Rhizobium leguminosarum</name>
    <dbReference type="NCBI Taxonomy" id="384"/>
    <lineage>
        <taxon>Bacteria</taxon>
        <taxon>Pseudomonadati</taxon>
        <taxon>Pseudomonadota</taxon>
        <taxon>Alphaproteobacteria</taxon>
        <taxon>Hyphomicrobiales</taxon>
        <taxon>Rhizobiaceae</taxon>
        <taxon>Rhizobium/Agrobacterium group</taxon>
        <taxon>Rhizobium</taxon>
    </lineage>
</organism>
<accession>A0AAE2SZK0</accession>
<reference evidence="1 2" key="1">
    <citation type="submission" date="2020-08" db="EMBL/GenBank/DDBJ databases">
        <title>Genomic Encyclopedia of Type Strains, Phase IV (KMG-V): Genome sequencing to study the core and pangenomes of soil and plant-associated prokaryotes.</title>
        <authorList>
            <person name="Whitman W."/>
        </authorList>
    </citation>
    <scope>NUCLEOTIDE SEQUENCE [LARGE SCALE GENOMIC DNA]</scope>
    <source>
        <strain evidence="1 2">SEMIA 415</strain>
    </source>
</reference>
<dbReference type="Proteomes" id="UP000538507">
    <property type="component" value="Unassembled WGS sequence"/>
</dbReference>
<evidence type="ECO:0000313" key="1">
    <source>
        <dbReference type="EMBL" id="MBB4292604.1"/>
    </source>
</evidence>
<dbReference type="EMBL" id="JACIGO010000006">
    <property type="protein sequence ID" value="MBB4292604.1"/>
    <property type="molecule type" value="Genomic_DNA"/>
</dbReference>
<proteinExistence type="predicted"/>
<evidence type="ECO:0000313" key="2">
    <source>
        <dbReference type="Proteomes" id="UP000538507"/>
    </source>
</evidence>
<comment type="caution">
    <text evidence="1">The sequence shown here is derived from an EMBL/GenBank/DDBJ whole genome shotgun (WGS) entry which is preliminary data.</text>
</comment>
<gene>
    <name evidence="1" type="ORF">GGE16_004683</name>
</gene>
<protein>
    <submittedName>
        <fullName evidence="1">Uncharacterized protein</fullName>
    </submittedName>
</protein>
<dbReference type="AlphaFoldDB" id="A0AAE2SZK0"/>
<name>A0AAE2SZK0_RHILE</name>